<keyword evidence="1 3" id="KW-0853">WD repeat</keyword>
<feature type="repeat" description="WD" evidence="3">
    <location>
        <begin position="636"/>
        <end position="677"/>
    </location>
</feature>
<proteinExistence type="predicted"/>
<dbReference type="InterPro" id="IPR001680">
    <property type="entry name" value="WD40_rpt"/>
</dbReference>
<protein>
    <recommendedName>
        <fullName evidence="4">Novel STAND NTPase 1 domain-containing protein</fullName>
    </recommendedName>
</protein>
<dbReference type="CDD" id="cd00200">
    <property type="entry name" value="WD40"/>
    <property type="match status" value="3"/>
</dbReference>
<keyword evidence="2" id="KW-0677">Repeat</keyword>
<feature type="repeat" description="WD" evidence="3">
    <location>
        <begin position="891"/>
        <end position="923"/>
    </location>
</feature>
<dbReference type="Pfam" id="PF20703">
    <property type="entry name" value="nSTAND1"/>
    <property type="match status" value="1"/>
</dbReference>
<dbReference type="InterPro" id="IPR049052">
    <property type="entry name" value="nSTAND1"/>
</dbReference>
<dbReference type="PANTHER" id="PTHR19879">
    <property type="entry name" value="TRANSCRIPTION INITIATION FACTOR TFIID"/>
    <property type="match status" value="1"/>
</dbReference>
<dbReference type="SUPFAM" id="SSF52540">
    <property type="entry name" value="P-loop containing nucleoside triphosphate hydrolases"/>
    <property type="match status" value="1"/>
</dbReference>
<feature type="domain" description="Novel STAND NTPase 1" evidence="4">
    <location>
        <begin position="84"/>
        <end position="452"/>
    </location>
</feature>
<name>A0A919RS96_9ACTN</name>
<dbReference type="PROSITE" id="PS50082">
    <property type="entry name" value="WD_REPEATS_2"/>
    <property type="match status" value="13"/>
</dbReference>
<feature type="repeat" description="WD" evidence="3">
    <location>
        <begin position="846"/>
        <end position="878"/>
    </location>
</feature>
<evidence type="ECO:0000256" key="2">
    <source>
        <dbReference type="ARBA" id="ARBA00022737"/>
    </source>
</evidence>
<feature type="repeat" description="WD" evidence="3">
    <location>
        <begin position="1148"/>
        <end position="1180"/>
    </location>
</feature>
<dbReference type="PRINTS" id="PR00320">
    <property type="entry name" value="GPROTEINBRPT"/>
</dbReference>
<dbReference type="AlphaFoldDB" id="A0A919RS96"/>
<gene>
    <name evidence="5" type="ORF">Ssi02_75750</name>
</gene>
<evidence type="ECO:0000259" key="4">
    <source>
        <dbReference type="Pfam" id="PF20703"/>
    </source>
</evidence>
<dbReference type="PROSITE" id="PS50294">
    <property type="entry name" value="WD_REPEATS_REGION"/>
    <property type="match status" value="12"/>
</dbReference>
<feature type="repeat" description="WD" evidence="3">
    <location>
        <begin position="932"/>
        <end position="973"/>
    </location>
</feature>
<dbReference type="PANTHER" id="PTHR19879:SF9">
    <property type="entry name" value="TRANSCRIPTION INITIATION FACTOR TFIID SUBUNIT 5"/>
    <property type="match status" value="1"/>
</dbReference>
<organism evidence="5 6">
    <name type="scientific">Sinosporangium siamense</name>
    <dbReference type="NCBI Taxonomy" id="1367973"/>
    <lineage>
        <taxon>Bacteria</taxon>
        <taxon>Bacillati</taxon>
        <taxon>Actinomycetota</taxon>
        <taxon>Actinomycetes</taxon>
        <taxon>Streptosporangiales</taxon>
        <taxon>Streptosporangiaceae</taxon>
        <taxon>Sinosporangium</taxon>
    </lineage>
</organism>
<dbReference type="EMBL" id="BOOW01000058">
    <property type="protein sequence ID" value="GII97344.1"/>
    <property type="molecule type" value="Genomic_DNA"/>
</dbReference>
<dbReference type="Gene3D" id="3.40.50.300">
    <property type="entry name" value="P-loop containing nucleotide triphosphate hydrolases"/>
    <property type="match status" value="1"/>
</dbReference>
<evidence type="ECO:0000256" key="3">
    <source>
        <dbReference type="PROSITE-ProRule" id="PRU00221"/>
    </source>
</evidence>
<dbReference type="RefSeq" id="WP_204033009.1">
    <property type="nucleotide sequence ID" value="NZ_BOOW01000058.1"/>
</dbReference>
<dbReference type="SUPFAM" id="SSF50978">
    <property type="entry name" value="WD40 repeat-like"/>
    <property type="match status" value="2"/>
</dbReference>
<evidence type="ECO:0000313" key="6">
    <source>
        <dbReference type="Proteomes" id="UP000606172"/>
    </source>
</evidence>
<feature type="repeat" description="WD" evidence="3">
    <location>
        <begin position="1064"/>
        <end position="1097"/>
    </location>
</feature>
<evidence type="ECO:0000313" key="5">
    <source>
        <dbReference type="EMBL" id="GII97344.1"/>
    </source>
</evidence>
<feature type="repeat" description="WD" evidence="3">
    <location>
        <begin position="1106"/>
        <end position="1147"/>
    </location>
</feature>
<reference evidence="5" key="1">
    <citation type="submission" date="2021-01" db="EMBL/GenBank/DDBJ databases">
        <title>Whole genome shotgun sequence of Sinosporangium siamense NBRC 109515.</title>
        <authorList>
            <person name="Komaki H."/>
            <person name="Tamura T."/>
        </authorList>
    </citation>
    <scope>NUCLEOTIDE SEQUENCE</scope>
    <source>
        <strain evidence="5">NBRC 109515</strain>
    </source>
</reference>
<feature type="repeat" description="WD" evidence="3">
    <location>
        <begin position="606"/>
        <end position="635"/>
    </location>
</feature>
<dbReference type="PROSITE" id="PS00678">
    <property type="entry name" value="WD_REPEATS_1"/>
    <property type="match status" value="3"/>
</dbReference>
<dbReference type="Pfam" id="PF00400">
    <property type="entry name" value="WD40"/>
    <property type="match status" value="14"/>
</dbReference>
<comment type="caution">
    <text evidence="5">The sequence shown here is derived from an EMBL/GenBank/DDBJ whole genome shotgun (WGS) entry which is preliminary data.</text>
</comment>
<dbReference type="InterPro" id="IPR020472">
    <property type="entry name" value="WD40_PAC1"/>
</dbReference>
<feature type="repeat" description="WD" evidence="3">
    <location>
        <begin position="974"/>
        <end position="1015"/>
    </location>
</feature>
<feature type="repeat" description="WD" evidence="3">
    <location>
        <begin position="552"/>
        <end position="593"/>
    </location>
</feature>
<keyword evidence="6" id="KW-1185">Reference proteome</keyword>
<dbReference type="SMART" id="SM00320">
    <property type="entry name" value="WD40"/>
    <property type="match status" value="15"/>
</dbReference>
<dbReference type="InterPro" id="IPR015943">
    <property type="entry name" value="WD40/YVTN_repeat-like_dom_sf"/>
</dbReference>
<dbReference type="Proteomes" id="UP000606172">
    <property type="component" value="Unassembled WGS sequence"/>
</dbReference>
<dbReference type="Gene3D" id="2.130.10.10">
    <property type="entry name" value="YVTN repeat-like/Quinoprotein amine dehydrogenase"/>
    <property type="match status" value="5"/>
</dbReference>
<feature type="repeat" description="WD" evidence="3">
    <location>
        <begin position="762"/>
        <end position="803"/>
    </location>
</feature>
<dbReference type="InterPro" id="IPR019775">
    <property type="entry name" value="WD40_repeat_CS"/>
</dbReference>
<dbReference type="InterPro" id="IPR027417">
    <property type="entry name" value="P-loop_NTPase"/>
</dbReference>
<feature type="repeat" description="WD" evidence="3">
    <location>
        <begin position="678"/>
        <end position="719"/>
    </location>
</feature>
<evidence type="ECO:0000256" key="1">
    <source>
        <dbReference type="ARBA" id="ARBA00022574"/>
    </source>
</evidence>
<accession>A0A919RS96</accession>
<feature type="repeat" description="WD" evidence="3">
    <location>
        <begin position="720"/>
        <end position="761"/>
    </location>
</feature>
<sequence length="1209" mass="130118">MPRRNLTLTLTVMLFVVLQVLQIAGGYLTNQQGGAPPILRELQASPLPPVVILLTLGLLLTVLTARAGTAPPIGNPRWNSRRSPYPGLDAFTADDAGVFFGRDAEIGRLLQRLHPVSTADPRRVVVVAGPSGVGKSSLVHAGLLPNLANRRTRWIVGTLHPGDDPVRELTHNLTSLLAAAHRPVRGRRRHMLLVIDRAEELFTLAGEAVRGEFLTVLDSLVRTHPQLWVVVVTRSEFLTGFQESSHAHLFQEPLTLGPLGREQLVEVIVRPAERAGLTFDPPHLPGTIADDTGGGPSLPLLAFTLEQLFARARGGPITAKDYADLGGVPGVIARQADRIVRELNGSPAADSVVRTLLRLVAVHNDVPARRRVPLDGLDDDERVVVEAFVTGRLLTRGGGEKDASPYAEIAHEAFLAVWPPLRQTVAAHHESLRLRSLLEQWATEWIGSGEKQSYLLGSERLTLAHVWLDHHPRLAADAPRIVRLVDCSRRAAQAAGERAAADIARRSLLTLEESPAEALAIAVTAHEEHGPEPLVRLAVSAALNASRCRRILGAHRTLLRGVAWLPGGRRLISMSHDGATRVWDTTTGTEVAAYTCVGAKFWGCDLSPDGRLLVAGAEDGVAGVWAVEDGRKVRDLRGHSEWVRSAVWSPDGGRVVTSSDDQTARIWDVELGEEVNVLQGHRGRVWGACFSPDGDRIASVSHDRTVRIWDATTGQPLHEMPGHEDGVVGVAWSPDGTTVASCSDDATVRLWDPQAGDLVRVLRGHKGWVWGVCWSPDSRLVASSGQDRTTRVWQARSGAQRHVLLDHQEGGVTAAAWSPDGTRLATAGGVSPKLWDEGGGPEQRVLREHEGWVTGVSWNPGGDLLSTISLDRKLRIWDHSAWWNDHGVATVRTHKDGILAHEWSPDGTRVATGSQDGTAAVWSAGTAGHLTLAGHSRWVSDVSWSPDGTRLATASTDHTARIWSAGDGTPLAELRGHTQWLSDVTWSPAGTLLATASHDTTARVWNTVTGEQVHTVHGMRPLGDWEVTQHRVAWSSCGGTLAVVLADGGVVLWHAATRGEKRLYAGHTGTVTALCWSPDGRWLATAADDGAVLLTDVAGRAPAVRLDHAGEAVEKVAWSPDGLKVATATGDGAVRVWSSREGRETLTAGRHTRSVTALAWSPDGTRLATAACDGTARVWNATMETADVVALAKSRMLFPLPGRYCEASG</sequence>
<dbReference type="InterPro" id="IPR036322">
    <property type="entry name" value="WD40_repeat_dom_sf"/>
</dbReference>